<gene>
    <name evidence="1" type="ORF">EDD18DRAFT_1392449</name>
</gene>
<comment type="caution">
    <text evidence="1">The sequence shown here is derived from an EMBL/GenBank/DDBJ whole genome shotgun (WGS) entry which is preliminary data.</text>
</comment>
<evidence type="ECO:0000313" key="2">
    <source>
        <dbReference type="Proteomes" id="UP001175228"/>
    </source>
</evidence>
<organism evidence="1 2">
    <name type="scientific">Armillaria luteobubalina</name>
    <dbReference type="NCBI Taxonomy" id="153913"/>
    <lineage>
        <taxon>Eukaryota</taxon>
        <taxon>Fungi</taxon>
        <taxon>Dikarya</taxon>
        <taxon>Basidiomycota</taxon>
        <taxon>Agaricomycotina</taxon>
        <taxon>Agaricomycetes</taxon>
        <taxon>Agaricomycetidae</taxon>
        <taxon>Agaricales</taxon>
        <taxon>Marasmiineae</taxon>
        <taxon>Physalacriaceae</taxon>
        <taxon>Armillaria</taxon>
    </lineage>
</organism>
<sequence>MSRLPQASDYTARALPPNPFSAADLPQVYAAFNLCLARAHLVPLPDPNHPSVVVCARVLGFTLAEASDDGRDHMAQSISSGSTDNTLLALGKYYIQRFKLLRAFKSQKGRTPAPSEHPSRPDLHDVQEVCKYILQQASLNHSTAKAAALVRDGFHCMIKTHLYDAQYFERNRSTITVQDPQWDVGTLRCAHIFPEGLSSDLGGIEVPSVKREWVASVWDVTYMFGIHMEKLNGTGIHRLENILTLSPSLNDFFDQLVLPWLEAVENQPNTYTVVSTIFSVLGRLPSRVVTFTTPNTNALPLPSPAYLAIHAACCRVAHLSGAAEYVEKALREEEGFANG</sequence>
<evidence type="ECO:0008006" key="3">
    <source>
        <dbReference type="Google" id="ProtNLM"/>
    </source>
</evidence>
<proteinExistence type="predicted"/>
<reference evidence="1" key="1">
    <citation type="submission" date="2023-06" db="EMBL/GenBank/DDBJ databases">
        <authorList>
            <consortium name="Lawrence Berkeley National Laboratory"/>
            <person name="Ahrendt S."/>
            <person name="Sahu N."/>
            <person name="Indic B."/>
            <person name="Wong-Bajracharya J."/>
            <person name="Merenyi Z."/>
            <person name="Ke H.-M."/>
            <person name="Monk M."/>
            <person name="Kocsube S."/>
            <person name="Drula E."/>
            <person name="Lipzen A."/>
            <person name="Balint B."/>
            <person name="Henrissat B."/>
            <person name="Andreopoulos B."/>
            <person name="Martin F.M."/>
            <person name="Harder C.B."/>
            <person name="Rigling D."/>
            <person name="Ford K.L."/>
            <person name="Foster G.D."/>
            <person name="Pangilinan J."/>
            <person name="Papanicolaou A."/>
            <person name="Barry K."/>
            <person name="LaButti K."/>
            <person name="Viragh M."/>
            <person name="Koriabine M."/>
            <person name="Yan M."/>
            <person name="Riley R."/>
            <person name="Champramary S."/>
            <person name="Plett K.L."/>
            <person name="Tsai I.J."/>
            <person name="Slot J."/>
            <person name="Sipos G."/>
            <person name="Plett J."/>
            <person name="Nagy L.G."/>
            <person name="Grigoriev I.V."/>
        </authorList>
    </citation>
    <scope>NUCLEOTIDE SEQUENCE</scope>
    <source>
        <strain evidence="1">HWK02</strain>
    </source>
</reference>
<dbReference type="EMBL" id="JAUEPU010000017">
    <property type="protein sequence ID" value="KAK0495631.1"/>
    <property type="molecule type" value="Genomic_DNA"/>
</dbReference>
<dbReference type="Proteomes" id="UP001175228">
    <property type="component" value="Unassembled WGS sequence"/>
</dbReference>
<accession>A0AA39Q3X8</accession>
<name>A0AA39Q3X8_9AGAR</name>
<keyword evidence="2" id="KW-1185">Reference proteome</keyword>
<evidence type="ECO:0000313" key="1">
    <source>
        <dbReference type="EMBL" id="KAK0495631.1"/>
    </source>
</evidence>
<dbReference type="AlphaFoldDB" id="A0AA39Q3X8"/>
<protein>
    <recommendedName>
        <fullName evidence="3">HNH nuclease domain-containing protein</fullName>
    </recommendedName>
</protein>